<accession>A0A5B8C8K8</accession>
<feature type="chain" id="PRO_5039149777" description="Lipoprotein" evidence="1">
    <location>
        <begin position="24"/>
        <end position="176"/>
    </location>
</feature>
<gene>
    <name evidence="2" type="ORF">FE374_15390</name>
</gene>
<sequence length="176" mass="18736">MMRKVRAGVLGAAAVIAAGGLVAGCTAAATPEGWTRLEKGWLAVDVPKAWVEVAMDQTGPYDVVLQDTESTDDAQYQFAAATEFGTETARATMGTLDAQAPFGALDGDGGLTELDADGDLDLWRWDFTFDDGAYQGVSWAAHDPATERTVVVHLTGQELPEDTVQHIEDSMEVLTD</sequence>
<keyword evidence="1" id="KW-0732">Signal</keyword>
<evidence type="ECO:0000256" key="1">
    <source>
        <dbReference type="SAM" id="SignalP"/>
    </source>
</evidence>
<dbReference type="KEGG" id="gyu:FE374_15390"/>
<organism evidence="2 3">
    <name type="scientific">Georgenia yuyongxinii</name>
    <dbReference type="NCBI Taxonomy" id="2589797"/>
    <lineage>
        <taxon>Bacteria</taxon>
        <taxon>Bacillati</taxon>
        <taxon>Actinomycetota</taxon>
        <taxon>Actinomycetes</taxon>
        <taxon>Micrococcales</taxon>
        <taxon>Bogoriellaceae</taxon>
        <taxon>Georgenia</taxon>
    </lineage>
</organism>
<protein>
    <recommendedName>
        <fullName evidence="4">Lipoprotein</fullName>
    </recommendedName>
</protein>
<feature type="signal peptide" evidence="1">
    <location>
        <begin position="1"/>
        <end position="23"/>
    </location>
</feature>
<dbReference type="AlphaFoldDB" id="A0A5B8C8K8"/>
<dbReference type="EMBL" id="CP040915">
    <property type="protein sequence ID" value="QDC25811.1"/>
    <property type="molecule type" value="Genomic_DNA"/>
</dbReference>
<reference evidence="2 3" key="1">
    <citation type="submission" date="2019-05" db="EMBL/GenBank/DDBJ databases">
        <title>Georgenia *** sp. nov., and Georgenia *** sp. nov., isolated from the intestinal contents of plateau pika (Ochotona curzoniae) in the Qinghai-Tibet plateau of China.</title>
        <authorList>
            <person name="Tian Z."/>
        </authorList>
    </citation>
    <scope>NUCLEOTIDE SEQUENCE [LARGE SCALE GENOMIC DNA]</scope>
    <source>
        <strain evidence="2 3">Z443</strain>
    </source>
</reference>
<dbReference type="OrthoDB" id="4825010at2"/>
<name>A0A5B8C8K8_9MICO</name>
<dbReference type="Proteomes" id="UP000314616">
    <property type="component" value="Chromosome"/>
</dbReference>
<dbReference type="RefSeq" id="WP_139930060.1">
    <property type="nucleotide sequence ID" value="NZ_CP040915.1"/>
</dbReference>
<proteinExistence type="predicted"/>
<evidence type="ECO:0000313" key="2">
    <source>
        <dbReference type="EMBL" id="QDC25811.1"/>
    </source>
</evidence>
<evidence type="ECO:0000313" key="3">
    <source>
        <dbReference type="Proteomes" id="UP000314616"/>
    </source>
</evidence>
<dbReference type="PROSITE" id="PS51257">
    <property type="entry name" value="PROKAR_LIPOPROTEIN"/>
    <property type="match status" value="1"/>
</dbReference>
<evidence type="ECO:0008006" key="4">
    <source>
        <dbReference type="Google" id="ProtNLM"/>
    </source>
</evidence>